<dbReference type="AlphaFoldDB" id="A0A256GDG2"/>
<evidence type="ECO:0000313" key="4">
    <source>
        <dbReference type="Proteomes" id="UP000216363"/>
    </source>
</evidence>
<evidence type="ECO:0000313" key="2">
    <source>
        <dbReference type="EMBL" id="KAB2706470.1"/>
    </source>
</evidence>
<dbReference type="EMBL" id="WBWF01000001">
    <property type="protein sequence ID" value="KAB2706470.1"/>
    <property type="molecule type" value="Genomic_DNA"/>
</dbReference>
<protein>
    <submittedName>
        <fullName evidence="3">Uncharacterized protein</fullName>
    </submittedName>
</protein>
<dbReference type="RefSeq" id="WP_094515725.1">
    <property type="nucleotide sequence ID" value="NZ_JBHEEP010000001.1"/>
</dbReference>
<evidence type="ECO:0000313" key="5">
    <source>
        <dbReference type="Proteomes" id="UP000435957"/>
    </source>
</evidence>
<proteinExistence type="predicted"/>
<reference evidence="2 5" key="2">
    <citation type="submission" date="2019-09" db="EMBL/GenBank/DDBJ databases">
        <title>Taxonomic organization of the family Brucellaceae based on a phylogenomic approach.</title>
        <authorList>
            <person name="Leclercq S."/>
            <person name="Cloeckaert A."/>
            <person name="Zygmunt M.S."/>
        </authorList>
    </citation>
    <scope>NUCLEOTIDE SEQUENCE [LARGE SCALE GENOMIC DNA]</scope>
    <source>
        <strain evidence="2 5">LUP23</strain>
    </source>
</reference>
<gene>
    <name evidence="3" type="ORF">CES86_4960</name>
    <name evidence="2" type="ORF">F9L03_02030</name>
</gene>
<sequence>MPTQPSQATAEGMPKNERPIDRATRLAYELSDALDEYADGTMMAAVTPRNRSTGCPVLFGPISTHRAMVGLQATNTQPSHDPLLEAIDAYLAGLDDFNKNAPQGNEEAQAYAEVSYGPPLEVLCNWTQPAWTRQGALKALQIAMADSNGVYGSEAAERMIRAAMGYLAGIQNYGAVTCE</sequence>
<comment type="caution">
    <text evidence="3">The sequence shown here is derived from an EMBL/GenBank/DDBJ whole genome shotgun (WGS) entry which is preliminary data.</text>
</comment>
<name>A0A256GDG2_9HYPH</name>
<feature type="region of interest" description="Disordered" evidence="1">
    <location>
        <begin position="1"/>
        <end position="21"/>
    </location>
</feature>
<accession>A0A256GDG2</accession>
<keyword evidence="5" id="KW-1185">Reference proteome</keyword>
<dbReference type="EMBL" id="NNRN01000062">
    <property type="protein sequence ID" value="OYR24671.1"/>
    <property type="molecule type" value="Genomic_DNA"/>
</dbReference>
<evidence type="ECO:0000313" key="3">
    <source>
        <dbReference type="EMBL" id="OYR24671.1"/>
    </source>
</evidence>
<reference evidence="3 4" key="1">
    <citation type="submission" date="2017-07" db="EMBL/GenBank/DDBJ databases">
        <title>Draft genome of Ochrobactrum lupini type strain LUP21.</title>
        <authorList>
            <person name="Krzyzanowska D.M."/>
            <person name="Jafra S."/>
        </authorList>
    </citation>
    <scope>NUCLEOTIDE SEQUENCE [LARGE SCALE GENOMIC DNA]</scope>
    <source>
        <strain evidence="3 4">LUP21</strain>
    </source>
</reference>
<dbReference type="Proteomes" id="UP000435957">
    <property type="component" value="Unassembled WGS sequence"/>
</dbReference>
<organism evidence="3 4">
    <name type="scientific">Brucella lupini</name>
    <dbReference type="NCBI Taxonomy" id="255457"/>
    <lineage>
        <taxon>Bacteria</taxon>
        <taxon>Pseudomonadati</taxon>
        <taxon>Pseudomonadota</taxon>
        <taxon>Alphaproteobacteria</taxon>
        <taxon>Hyphomicrobiales</taxon>
        <taxon>Brucellaceae</taxon>
        <taxon>Brucella/Ochrobactrum group</taxon>
        <taxon>Brucella</taxon>
    </lineage>
</organism>
<evidence type="ECO:0000256" key="1">
    <source>
        <dbReference type="SAM" id="MobiDB-lite"/>
    </source>
</evidence>
<dbReference type="Proteomes" id="UP000216363">
    <property type="component" value="Unassembled WGS sequence"/>
</dbReference>